<accession>A0ACC1WRC0</accession>
<protein>
    <submittedName>
        <fullName evidence="1">Cytochrome P450</fullName>
    </submittedName>
</protein>
<keyword evidence="2" id="KW-1185">Reference proteome</keyword>
<evidence type="ECO:0000313" key="2">
    <source>
        <dbReference type="Proteomes" id="UP001164539"/>
    </source>
</evidence>
<proteinExistence type="predicted"/>
<reference evidence="1 2" key="1">
    <citation type="journal article" date="2023" name="Science">
        <title>Complex scaffold remodeling in plant triterpene biosynthesis.</title>
        <authorList>
            <person name="De La Pena R."/>
            <person name="Hodgson H."/>
            <person name="Liu J.C."/>
            <person name="Stephenson M.J."/>
            <person name="Martin A.C."/>
            <person name="Owen C."/>
            <person name="Harkess A."/>
            <person name="Leebens-Mack J."/>
            <person name="Jimenez L.E."/>
            <person name="Osbourn A."/>
            <person name="Sattely E.S."/>
        </authorList>
    </citation>
    <scope>NUCLEOTIDE SEQUENCE [LARGE SCALE GENOMIC DNA]</scope>
    <source>
        <strain evidence="2">cv. JPN11</strain>
        <tissue evidence="1">Leaf</tissue>
    </source>
</reference>
<organism evidence="1 2">
    <name type="scientific">Melia azedarach</name>
    <name type="common">Chinaberry tree</name>
    <dbReference type="NCBI Taxonomy" id="155640"/>
    <lineage>
        <taxon>Eukaryota</taxon>
        <taxon>Viridiplantae</taxon>
        <taxon>Streptophyta</taxon>
        <taxon>Embryophyta</taxon>
        <taxon>Tracheophyta</taxon>
        <taxon>Spermatophyta</taxon>
        <taxon>Magnoliopsida</taxon>
        <taxon>eudicotyledons</taxon>
        <taxon>Gunneridae</taxon>
        <taxon>Pentapetalae</taxon>
        <taxon>rosids</taxon>
        <taxon>malvids</taxon>
        <taxon>Sapindales</taxon>
        <taxon>Meliaceae</taxon>
        <taxon>Melia</taxon>
    </lineage>
</organism>
<gene>
    <name evidence="1" type="ORF">OWV82_024881</name>
</gene>
<name>A0ACC1WRC0_MELAZ</name>
<dbReference type="EMBL" id="CM051407">
    <property type="protein sequence ID" value="KAJ4701675.1"/>
    <property type="molecule type" value="Genomic_DNA"/>
</dbReference>
<comment type="caution">
    <text evidence="1">The sequence shown here is derived from an EMBL/GenBank/DDBJ whole genome shotgun (WGS) entry which is preliminary data.</text>
</comment>
<evidence type="ECO:0000313" key="1">
    <source>
        <dbReference type="EMBL" id="KAJ4701675.1"/>
    </source>
</evidence>
<dbReference type="Proteomes" id="UP001164539">
    <property type="component" value="Chromosome 14"/>
</dbReference>
<sequence length="513" mass="58355">MFAMENLYSYLAFIFSIILIIKLVFARQQNLPPSPFSIPIIGHLHLIKQPLHRGLETLSSKYGPIIYLRFGSRRALVVSSPSAVEECFTKNDLIFANRPQSMAGDHFTYNYTAPVWAPYGRIWRSLRRFAAAEIFSSNNLQKFFPLLEDEVRHLLRHLFKRSTCGNQELELKTSFSLLIVNFIMRVVAGKRGTAEEAADMEVPKKFLLEFKEIFFPSLSMNICDFFPILRLIGYKGIEKNFIRLQKMRDDYLQKLIDEVCLKKTSSSLTATSTRNMSLIETLLSLQESEPEFYSDDVLKSIILYSILQMMFIAGVETTTISLEWAMALLLNHPEALKKVKAEIDINVGSGRMLNDLDLHNLPYLRCVINETLRLYPPSPLLLPHSSSENCTVGGYHIPQGTMLIVNTSAMHRDPKVWEEPSKFKPERFEATFGEREGFKYIPFGMGRRACPGAAMAVRTVAFALGSLIQCFEWEKIGKEMDMSQNVGLSLSKAKPLVALCSPCQNMIELLSQL</sequence>